<protein>
    <recommendedName>
        <fullName evidence="4">GAG-pre-integrase domain-containing protein</fullName>
    </recommendedName>
</protein>
<sequence length="262" mass="29180">MRRNVLVVHGTVENHERASGVITAALDWEVSAADGVDISVVKGSLVGFHKRLGHLSYDAVERLAQDPISGIEITDHHRVNCLTCAQGKQSKNIQSKKDTSSNPGRASPLKILAKPTPSLGEIVVFGSPYTVYRDPQNRTFLTDRNVVTTQRAKNGKKRSKKSKKKKKTWTRERLVTRSVGRTDAAEAASPVQQVEDTRDVVNNVVEVDPNNYGQAMRNAHKEGWLEAMAEELKALEANGVWEVVQKPRGVHILRTKWVYKTK</sequence>
<organism evidence="2 3">
    <name type="scientific">Phytophthora cactorum</name>
    <dbReference type="NCBI Taxonomy" id="29920"/>
    <lineage>
        <taxon>Eukaryota</taxon>
        <taxon>Sar</taxon>
        <taxon>Stramenopiles</taxon>
        <taxon>Oomycota</taxon>
        <taxon>Peronosporomycetes</taxon>
        <taxon>Peronosporales</taxon>
        <taxon>Peronosporaceae</taxon>
        <taxon>Phytophthora</taxon>
    </lineage>
</organism>
<feature type="region of interest" description="Disordered" evidence="1">
    <location>
        <begin position="88"/>
        <end position="111"/>
    </location>
</feature>
<dbReference type="STRING" id="29920.A0A329T1B3"/>
<evidence type="ECO:0008006" key="4">
    <source>
        <dbReference type="Google" id="ProtNLM"/>
    </source>
</evidence>
<dbReference type="OrthoDB" id="10390413at2759"/>
<accession>A0A329T1B3</accession>
<reference evidence="2 3" key="1">
    <citation type="submission" date="2018-01" db="EMBL/GenBank/DDBJ databases">
        <title>Draft genome of the strawberry crown rot pathogen Phytophthora cactorum.</title>
        <authorList>
            <person name="Armitage A.D."/>
            <person name="Lysoe E."/>
            <person name="Nellist C.F."/>
            <person name="Harrison R.J."/>
            <person name="Brurberg M.B."/>
        </authorList>
    </citation>
    <scope>NUCLEOTIDE SEQUENCE [LARGE SCALE GENOMIC DNA]</scope>
    <source>
        <strain evidence="2 3">10300</strain>
    </source>
</reference>
<gene>
    <name evidence="2" type="ORF">PC110_g1334</name>
</gene>
<name>A0A329T1B3_9STRA</name>
<dbReference type="AlphaFoldDB" id="A0A329T1B3"/>
<evidence type="ECO:0000256" key="1">
    <source>
        <dbReference type="SAM" id="MobiDB-lite"/>
    </source>
</evidence>
<comment type="caution">
    <text evidence="2">The sequence shown here is derived from an EMBL/GenBank/DDBJ whole genome shotgun (WGS) entry which is preliminary data.</text>
</comment>
<dbReference type="EMBL" id="MJFZ01000015">
    <property type="protein sequence ID" value="RAW42479.1"/>
    <property type="molecule type" value="Genomic_DNA"/>
</dbReference>
<dbReference type="VEuPathDB" id="FungiDB:PC110_g1334"/>
<feature type="region of interest" description="Disordered" evidence="1">
    <location>
        <begin position="146"/>
        <end position="169"/>
    </location>
</feature>
<dbReference type="Proteomes" id="UP000251314">
    <property type="component" value="Unassembled WGS sequence"/>
</dbReference>
<evidence type="ECO:0000313" key="3">
    <source>
        <dbReference type="Proteomes" id="UP000251314"/>
    </source>
</evidence>
<keyword evidence="3" id="KW-1185">Reference proteome</keyword>
<feature type="compositionally biased region" description="Basic residues" evidence="1">
    <location>
        <begin position="153"/>
        <end position="168"/>
    </location>
</feature>
<evidence type="ECO:0000313" key="2">
    <source>
        <dbReference type="EMBL" id="RAW42479.1"/>
    </source>
</evidence>
<proteinExistence type="predicted"/>